<feature type="domain" description="Acyl-ACP thioesterase-like C-terminal" evidence="1">
    <location>
        <begin position="187"/>
        <end position="257"/>
    </location>
</feature>
<evidence type="ECO:0000313" key="3">
    <source>
        <dbReference type="Proteomes" id="UP001497497"/>
    </source>
</evidence>
<proteinExistence type="predicted"/>
<dbReference type="Gene3D" id="3.10.129.10">
    <property type="entry name" value="Hotdog Thioesterase"/>
    <property type="match status" value="1"/>
</dbReference>
<dbReference type="EMBL" id="CAXITT010000223">
    <property type="protein sequence ID" value="CAL1536221.1"/>
    <property type="molecule type" value="Genomic_DNA"/>
</dbReference>
<comment type="caution">
    <text evidence="2">The sequence shown here is derived from an EMBL/GenBank/DDBJ whole genome shotgun (WGS) entry which is preliminary data.</text>
</comment>
<reference evidence="2 3" key="1">
    <citation type="submission" date="2024-04" db="EMBL/GenBank/DDBJ databases">
        <authorList>
            <consortium name="Genoscope - CEA"/>
            <person name="William W."/>
        </authorList>
    </citation>
    <scope>NUCLEOTIDE SEQUENCE [LARGE SCALE GENOMIC DNA]</scope>
</reference>
<dbReference type="InterPro" id="IPR049427">
    <property type="entry name" value="Acyl-ACP_TE_C"/>
</dbReference>
<dbReference type="PANTHER" id="PTHR34487">
    <property type="entry name" value="ACYL-ACP THIOESTERASE"/>
    <property type="match status" value="1"/>
</dbReference>
<dbReference type="AlphaFoldDB" id="A0AAV2HTG9"/>
<sequence length="289" mass="32953">MSSVIKGATNFSKIIKQVNVIHQYISHQRYRVFIPGGFPYEAFNNRACICPWSIVRMIECGRGAGFSSGFLDAKEMYKDYFIFIASSSTKVSPELYNPTKIKGPLIQDVTLDYVGNMSFKLKNIISIEGDKEPICENNTQSVFVSVKTRKPTAPPDWWLNKYSLGQDNGTPLKMNLLKPPQGMDLNEFSFKVPASDVDPYLHVNWSNYVKYFYEALVQTTLSKVGNENAQLAFRNLKDFSISYIHEAGIGDDLNIIFWEDVNIRDLYHFQMLNGTKIVSESSFELLPCR</sequence>
<evidence type="ECO:0000259" key="1">
    <source>
        <dbReference type="Pfam" id="PF20791"/>
    </source>
</evidence>
<dbReference type="Proteomes" id="UP001497497">
    <property type="component" value="Unassembled WGS sequence"/>
</dbReference>
<dbReference type="Pfam" id="PF20791">
    <property type="entry name" value="Acyl-ACP_TE_C"/>
    <property type="match status" value="1"/>
</dbReference>
<dbReference type="InterPro" id="IPR029069">
    <property type="entry name" value="HotDog_dom_sf"/>
</dbReference>
<accession>A0AAV2HTG9</accession>
<organism evidence="2 3">
    <name type="scientific">Lymnaea stagnalis</name>
    <name type="common">Great pond snail</name>
    <name type="synonym">Helix stagnalis</name>
    <dbReference type="NCBI Taxonomy" id="6523"/>
    <lineage>
        <taxon>Eukaryota</taxon>
        <taxon>Metazoa</taxon>
        <taxon>Spiralia</taxon>
        <taxon>Lophotrochozoa</taxon>
        <taxon>Mollusca</taxon>
        <taxon>Gastropoda</taxon>
        <taxon>Heterobranchia</taxon>
        <taxon>Euthyneura</taxon>
        <taxon>Panpulmonata</taxon>
        <taxon>Hygrophila</taxon>
        <taxon>Lymnaeoidea</taxon>
        <taxon>Lymnaeidae</taxon>
        <taxon>Lymnaea</taxon>
    </lineage>
</organism>
<name>A0AAV2HTG9_LYMST</name>
<gene>
    <name evidence="2" type="ORF">GSLYS_00010134001</name>
</gene>
<evidence type="ECO:0000313" key="2">
    <source>
        <dbReference type="EMBL" id="CAL1536221.1"/>
    </source>
</evidence>
<dbReference type="SUPFAM" id="SSF54637">
    <property type="entry name" value="Thioesterase/thiol ester dehydrase-isomerase"/>
    <property type="match status" value="2"/>
</dbReference>
<protein>
    <recommendedName>
        <fullName evidence="1">Acyl-ACP thioesterase-like C-terminal domain-containing protein</fullName>
    </recommendedName>
</protein>
<keyword evidence="3" id="KW-1185">Reference proteome</keyword>
<dbReference type="PANTHER" id="PTHR34487:SF1">
    <property type="entry name" value="ACYL-ACP THIOESTERASE"/>
    <property type="match status" value="1"/>
</dbReference>